<name>A0A2A2DFT8_9ACTN</name>
<dbReference type="EMBL" id="NSJV01000070">
    <property type="protein sequence ID" value="PAU50279.1"/>
    <property type="molecule type" value="Genomic_DNA"/>
</dbReference>
<accession>A0A2A2DFT8</accession>
<protein>
    <submittedName>
        <fullName evidence="2">Uncharacterized protein</fullName>
    </submittedName>
</protein>
<evidence type="ECO:0000313" key="3">
    <source>
        <dbReference type="Proteomes" id="UP000218944"/>
    </source>
</evidence>
<proteinExistence type="predicted"/>
<evidence type="ECO:0000256" key="1">
    <source>
        <dbReference type="SAM" id="MobiDB-lite"/>
    </source>
</evidence>
<evidence type="ECO:0000313" key="2">
    <source>
        <dbReference type="EMBL" id="PAU50279.1"/>
    </source>
</evidence>
<dbReference type="Proteomes" id="UP000218944">
    <property type="component" value="Unassembled WGS sequence"/>
</dbReference>
<dbReference type="AlphaFoldDB" id="A0A2A2DFT8"/>
<dbReference type="RefSeq" id="WP_095578953.1">
    <property type="nucleotide sequence ID" value="NZ_JAJQQS010000014.1"/>
</dbReference>
<sequence>MRGRARRVGAAQGRPRAGREPRLPSAGSLAGLRKLVEHSVDCSRFTTDPETVAIRSIDCLPAVEGDHKAWGVRERGICGEPGGAHRAHGLVRLDTVHDMAAFQNREKAAQPAEIKEHGRIRATRSKVLIGTGIAVETNDAASRHGLYQQRFLHLNCRSGFTARRGTTWRRRRWRAAAPARATRRRLRVEHVSPGRALDLVRLRTHRTRRQPS</sequence>
<gene>
    <name evidence="2" type="ORF">CK936_03435</name>
</gene>
<keyword evidence="3" id="KW-1185">Reference proteome</keyword>
<feature type="region of interest" description="Disordered" evidence="1">
    <location>
        <begin position="1"/>
        <end position="26"/>
    </location>
</feature>
<reference evidence="2 3" key="1">
    <citation type="submission" date="2017-08" db="EMBL/GenBank/DDBJ databases">
        <title>Genome sequence of Streptomyces albireticuli NRRL B-1670.</title>
        <authorList>
            <person name="Graham D.E."/>
            <person name="Mahan K.M."/>
            <person name="Klingeman D.M."/>
            <person name="Hettich R.L."/>
            <person name="Parry R.J."/>
            <person name="Spain J.C."/>
        </authorList>
    </citation>
    <scope>NUCLEOTIDE SEQUENCE [LARGE SCALE GENOMIC DNA]</scope>
    <source>
        <strain evidence="2 3">NRRL B-1670</strain>
    </source>
</reference>
<organism evidence="2 3">
    <name type="scientific">Streptomyces albireticuli</name>
    <dbReference type="NCBI Taxonomy" id="1940"/>
    <lineage>
        <taxon>Bacteria</taxon>
        <taxon>Bacillati</taxon>
        <taxon>Actinomycetota</taxon>
        <taxon>Actinomycetes</taxon>
        <taxon>Kitasatosporales</taxon>
        <taxon>Streptomycetaceae</taxon>
        <taxon>Streptomyces</taxon>
    </lineage>
</organism>
<comment type="caution">
    <text evidence="2">The sequence shown here is derived from an EMBL/GenBank/DDBJ whole genome shotgun (WGS) entry which is preliminary data.</text>
</comment>